<protein>
    <submittedName>
        <fullName evidence="1">Uncharacterized protein</fullName>
    </submittedName>
</protein>
<name>A0AAV4LZB3_BABCB</name>
<sequence length="146" mass="14926">MSTWLSASAAPSSSPSSSLLKYLKAGYSSSFFALVSSVRSVAAPSGGAGITFSPLPTGSSEGQSAAASQVSRDVARTASCAVSNSRLEPVFCLDTKLAALEDARLGSLGDSSAELLAKESAGTSESIVYRRRRDRRQLRCAGGSGP</sequence>
<dbReference type="RefSeq" id="XP_067717344.1">
    <property type="nucleotide sequence ID" value="XM_067861243.1"/>
</dbReference>
<dbReference type="EMBL" id="BPLF01000004">
    <property type="protein sequence ID" value="GIX65275.1"/>
    <property type="molecule type" value="Genomic_DNA"/>
</dbReference>
<dbReference type="Proteomes" id="UP001497744">
    <property type="component" value="Unassembled WGS sequence"/>
</dbReference>
<gene>
    <name evidence="1" type="ORF">BcabD6B2_47100</name>
</gene>
<proteinExistence type="predicted"/>
<organism evidence="1 2">
    <name type="scientific">Babesia caballi</name>
    <dbReference type="NCBI Taxonomy" id="5871"/>
    <lineage>
        <taxon>Eukaryota</taxon>
        <taxon>Sar</taxon>
        <taxon>Alveolata</taxon>
        <taxon>Apicomplexa</taxon>
        <taxon>Aconoidasida</taxon>
        <taxon>Piroplasmida</taxon>
        <taxon>Babesiidae</taxon>
        <taxon>Babesia</taxon>
    </lineage>
</organism>
<keyword evidence="2" id="KW-1185">Reference proteome</keyword>
<evidence type="ECO:0000313" key="2">
    <source>
        <dbReference type="Proteomes" id="UP001497744"/>
    </source>
</evidence>
<reference evidence="1 2" key="1">
    <citation type="submission" date="2021-06" db="EMBL/GenBank/DDBJ databases">
        <title>Genome sequence of Babesia caballi.</title>
        <authorList>
            <person name="Yamagishi J."/>
            <person name="Kidaka T."/>
            <person name="Ochi A."/>
        </authorList>
    </citation>
    <scope>NUCLEOTIDE SEQUENCE [LARGE SCALE GENOMIC DNA]</scope>
    <source>
        <strain evidence="1">USDA-D6B2</strain>
    </source>
</reference>
<evidence type="ECO:0000313" key="1">
    <source>
        <dbReference type="EMBL" id="GIX65275.1"/>
    </source>
</evidence>
<accession>A0AAV4LZB3</accession>
<dbReference type="AlphaFoldDB" id="A0AAV4LZB3"/>
<dbReference type="GeneID" id="94196756"/>
<comment type="caution">
    <text evidence="1">The sequence shown here is derived from an EMBL/GenBank/DDBJ whole genome shotgun (WGS) entry which is preliminary data.</text>
</comment>